<reference evidence="4" key="2">
    <citation type="journal article" date="2021" name="PeerJ">
        <title>Extensive microbial diversity within the chicken gut microbiome revealed by metagenomics and culture.</title>
        <authorList>
            <person name="Gilroy R."/>
            <person name="Ravi A."/>
            <person name="Getino M."/>
            <person name="Pursley I."/>
            <person name="Horton D.L."/>
            <person name="Alikhan N.F."/>
            <person name="Baker D."/>
            <person name="Gharbi K."/>
            <person name="Hall N."/>
            <person name="Watson M."/>
            <person name="Adriaenssens E.M."/>
            <person name="Foster-Nyarko E."/>
            <person name="Jarju S."/>
            <person name="Secka A."/>
            <person name="Antonio M."/>
            <person name="Oren A."/>
            <person name="Chaudhuri R.R."/>
            <person name="La Ragione R."/>
            <person name="Hildebrand F."/>
            <person name="Pallen M.J."/>
        </authorList>
    </citation>
    <scope>NUCLEOTIDE SEQUENCE</scope>
    <source>
        <strain evidence="4">CHK195-11698</strain>
    </source>
</reference>
<reference evidence="4" key="1">
    <citation type="submission" date="2020-10" db="EMBL/GenBank/DDBJ databases">
        <authorList>
            <person name="Gilroy R."/>
        </authorList>
    </citation>
    <scope>NUCLEOTIDE SEQUENCE</scope>
    <source>
        <strain evidence="4">CHK195-11698</strain>
    </source>
</reference>
<name>A0A9D1HP08_9FIRM</name>
<feature type="domain" description="DZANK-type" evidence="2">
    <location>
        <begin position="73"/>
        <end position="124"/>
    </location>
</feature>
<dbReference type="AlphaFoldDB" id="A0A9D1HP08"/>
<feature type="domain" description="DZANK-type" evidence="2">
    <location>
        <begin position="243"/>
        <end position="298"/>
    </location>
</feature>
<dbReference type="PANTHER" id="PTHR36718:SF1">
    <property type="entry name" value="DOUBLE ZINC RIBBON PROTEIN MJ0416"/>
    <property type="match status" value="1"/>
</dbReference>
<evidence type="ECO:0000313" key="4">
    <source>
        <dbReference type="EMBL" id="HIU13908.1"/>
    </source>
</evidence>
<dbReference type="InterPro" id="IPR059113">
    <property type="entry name" value="Znf_ribbon"/>
</dbReference>
<evidence type="ECO:0000256" key="1">
    <source>
        <dbReference type="SAM" id="MobiDB-lite"/>
    </source>
</evidence>
<dbReference type="Pfam" id="PF13248">
    <property type="entry name" value="Zn_ribbon_3"/>
    <property type="match status" value="1"/>
</dbReference>
<dbReference type="SUPFAM" id="SSF57850">
    <property type="entry name" value="RING/U-box"/>
    <property type="match status" value="1"/>
</dbReference>
<organism evidence="4 5">
    <name type="scientific">Candidatus Fimiplasma intestinipullorum</name>
    <dbReference type="NCBI Taxonomy" id="2840825"/>
    <lineage>
        <taxon>Bacteria</taxon>
        <taxon>Bacillati</taxon>
        <taxon>Bacillota</taxon>
        <taxon>Clostridia</taxon>
        <taxon>Eubacteriales</taxon>
        <taxon>Candidatus Fimiplasma</taxon>
    </lineage>
</organism>
<dbReference type="InterPro" id="IPR025874">
    <property type="entry name" value="DZR"/>
</dbReference>
<dbReference type="EMBL" id="DVMJ01000062">
    <property type="protein sequence ID" value="HIU13908.1"/>
    <property type="molecule type" value="Genomic_DNA"/>
</dbReference>
<feature type="region of interest" description="Disordered" evidence="1">
    <location>
        <begin position="132"/>
        <end position="155"/>
    </location>
</feature>
<feature type="domain" description="Putative zinc-ribbon" evidence="3">
    <location>
        <begin position="202"/>
        <end position="225"/>
    </location>
</feature>
<proteinExistence type="predicted"/>
<accession>A0A9D1HP08</accession>
<evidence type="ECO:0000313" key="5">
    <source>
        <dbReference type="Proteomes" id="UP000824175"/>
    </source>
</evidence>
<protein>
    <submittedName>
        <fullName evidence="4">Zinc ribbon domain-containing protein</fullName>
    </submittedName>
</protein>
<comment type="caution">
    <text evidence="4">The sequence shown here is derived from an EMBL/GenBank/DDBJ whole genome shotgun (WGS) entry which is preliminary data.</text>
</comment>
<sequence>MSNETVMMLEEKIAEEKKHREALWQTLGQRLDQEFAEVVKTYAPDLASQLEASQAKLAEYQEAIYEAQGLIACPHCQTYNTSDSVFCIHCGSLLKQPQSDTGERVCPHCGAPVAQDHLFCSRCGTRIDEVSETGSEAPVIPEEPVHEPSAEMSDLPDWLSETSRDEPVMEKTEPQTHWEGPGYDDMTTLLVDESMMSDGEVLRCPICGEPVEPGQSFCIHCGSRIDDAPVEPEITSEPQTAVCPVCGQPVKEDDQFCMNCGAKLEPQAKQVTVEADPLVCPVCGSAVKEDQVFCINCGAKLK</sequence>
<gene>
    <name evidence="4" type="ORF">IAD15_07565</name>
</gene>
<dbReference type="InterPro" id="IPR053281">
    <property type="entry name" value="Double_zinc_ribbon"/>
</dbReference>
<evidence type="ECO:0000259" key="3">
    <source>
        <dbReference type="Pfam" id="PF13248"/>
    </source>
</evidence>
<dbReference type="Proteomes" id="UP000824175">
    <property type="component" value="Unassembled WGS sequence"/>
</dbReference>
<evidence type="ECO:0000259" key="2">
    <source>
        <dbReference type="Pfam" id="PF12773"/>
    </source>
</evidence>
<dbReference type="PANTHER" id="PTHR36718">
    <property type="entry name" value="OS05G0435400 PROTEIN"/>
    <property type="match status" value="1"/>
</dbReference>
<dbReference type="Pfam" id="PF12773">
    <property type="entry name" value="DZR"/>
    <property type="match status" value="2"/>
</dbReference>